<accession>A0AAW3RNM8</accession>
<dbReference type="RefSeq" id="WP_180790197.1">
    <property type="nucleotide sequence ID" value="NZ_JACDRT010000005.1"/>
</dbReference>
<name>A0AAW3RNM8_9GAMM</name>
<dbReference type="AlphaFoldDB" id="A0AAW3RNM8"/>
<organism evidence="1 2">
    <name type="scientific">Pectobacterium versatile</name>
    <dbReference type="NCBI Taxonomy" id="2488639"/>
    <lineage>
        <taxon>Bacteria</taxon>
        <taxon>Pseudomonadati</taxon>
        <taxon>Pseudomonadota</taxon>
        <taxon>Gammaproteobacteria</taxon>
        <taxon>Enterobacterales</taxon>
        <taxon>Pectobacteriaceae</taxon>
        <taxon>Pectobacterium</taxon>
    </lineage>
</organism>
<evidence type="ECO:0000313" key="2">
    <source>
        <dbReference type="Proteomes" id="UP000584405"/>
    </source>
</evidence>
<evidence type="ECO:0000313" key="1">
    <source>
        <dbReference type="EMBL" id="MBA0158972.1"/>
    </source>
</evidence>
<comment type="caution">
    <text evidence="1">The sequence shown here is derived from an EMBL/GenBank/DDBJ whole genome shotgun (WGS) entry which is preliminary data.</text>
</comment>
<sequence>MNNLKNVLDACDVFILGKFVGFRVLDFYPTGGLRVLVIKKTHFGCAENYSILIPAADWEYVNDLGLSAGDEIFVPVCVDFSFDIRQPIIWLSDRQIAKNNSPYSYSV</sequence>
<dbReference type="Proteomes" id="UP000584405">
    <property type="component" value="Unassembled WGS sequence"/>
</dbReference>
<protein>
    <submittedName>
        <fullName evidence="1">Uncharacterized protein</fullName>
    </submittedName>
</protein>
<proteinExistence type="predicted"/>
<dbReference type="EMBL" id="JACDRT010000005">
    <property type="protein sequence ID" value="MBA0158972.1"/>
    <property type="molecule type" value="Genomic_DNA"/>
</dbReference>
<reference evidence="1 2" key="1">
    <citation type="submission" date="2020-07" db="EMBL/GenBank/DDBJ databases">
        <title>Updated taxonomy of Pectobacterium genus in the CIRM-CFBP bacterial collection: when new species reveal old endemic population.</title>
        <authorList>
            <person name="Pedron J."/>
            <person name="Barny M.A."/>
            <person name="Portier P."/>
        </authorList>
    </citation>
    <scope>NUCLEOTIDE SEQUENCE [LARGE SCALE GENOMIC DNA]</scope>
    <source>
        <strain evidence="1 2">CFBP5669</strain>
    </source>
</reference>
<gene>
    <name evidence="1" type="ORF">H0253_08970</name>
</gene>